<dbReference type="RefSeq" id="WP_068607293.1">
    <property type="nucleotide sequence ID" value="NZ_LZDH01000023.1"/>
</dbReference>
<evidence type="ECO:0000259" key="7">
    <source>
        <dbReference type="PROSITE" id="PS51007"/>
    </source>
</evidence>
<keyword evidence="1 4" id="KW-0349">Heme</keyword>
<evidence type="ECO:0000256" key="6">
    <source>
        <dbReference type="SAM" id="SignalP"/>
    </source>
</evidence>
<evidence type="ECO:0000313" key="11">
    <source>
        <dbReference type="Proteomes" id="UP000316388"/>
    </source>
</evidence>
<protein>
    <submittedName>
        <fullName evidence="8 9">Cytochrome C</fullName>
    </submittedName>
</protein>
<dbReference type="STRING" id="1101373.A9O67_01135"/>
<feature type="region of interest" description="Disordered" evidence="5">
    <location>
        <begin position="72"/>
        <end position="92"/>
    </location>
</feature>
<evidence type="ECO:0000313" key="8">
    <source>
        <dbReference type="EMBL" id="OBS31494.1"/>
    </source>
</evidence>
<proteinExistence type="predicted"/>
<dbReference type="Pfam" id="PF09086">
    <property type="entry name" value="DUF1924"/>
    <property type="match status" value="1"/>
</dbReference>
<evidence type="ECO:0000313" key="10">
    <source>
        <dbReference type="Proteomes" id="UP000091969"/>
    </source>
</evidence>
<keyword evidence="3 4" id="KW-0408">Iron</keyword>
<dbReference type="InterPro" id="IPR036909">
    <property type="entry name" value="Cyt_c-like_dom_sf"/>
</dbReference>
<feature type="domain" description="Cytochrome c" evidence="7">
    <location>
        <begin position="53"/>
        <end position="143"/>
    </location>
</feature>
<accession>A0A1A6DXJ8</accession>
<dbReference type="AlphaFoldDB" id="A0A1A6DXJ8"/>
<sequence length="143" mass="15075">MTLPIRCPRPTRQAAARAALAAILTVTAVLARAGDTTPAAELARFEAEAGRAGDAAAGQRLFTQRHGGEWSCSSCHGEPPTRAGRHASTGKTIPPLAPAANPDALTERAKVDKWLRRNCGDVLGRACTAAEKADVLAWLTRLR</sequence>
<name>A0A1A6DXJ8_9BURK</name>
<dbReference type="InterPro" id="IPR009056">
    <property type="entry name" value="Cyt_c-like_dom"/>
</dbReference>
<dbReference type="PROSITE" id="PS51007">
    <property type="entry name" value="CYTC"/>
    <property type="match status" value="1"/>
</dbReference>
<dbReference type="GO" id="GO:0020037">
    <property type="term" value="F:heme binding"/>
    <property type="evidence" value="ECO:0007669"/>
    <property type="project" value="InterPro"/>
</dbReference>
<evidence type="ECO:0000256" key="1">
    <source>
        <dbReference type="ARBA" id="ARBA00022617"/>
    </source>
</evidence>
<evidence type="ECO:0000256" key="4">
    <source>
        <dbReference type="PROSITE-ProRule" id="PRU00433"/>
    </source>
</evidence>
<dbReference type="Proteomes" id="UP000091969">
    <property type="component" value="Unassembled WGS sequence"/>
</dbReference>
<dbReference type="EMBL" id="LZDH01000023">
    <property type="protein sequence ID" value="OBS31494.1"/>
    <property type="molecule type" value="Genomic_DNA"/>
</dbReference>
<feature type="signal peptide" evidence="6">
    <location>
        <begin position="1"/>
        <end position="33"/>
    </location>
</feature>
<evidence type="ECO:0000256" key="3">
    <source>
        <dbReference type="ARBA" id="ARBA00023004"/>
    </source>
</evidence>
<evidence type="ECO:0000256" key="2">
    <source>
        <dbReference type="ARBA" id="ARBA00022723"/>
    </source>
</evidence>
<dbReference type="GO" id="GO:0046872">
    <property type="term" value="F:metal ion binding"/>
    <property type="evidence" value="ECO:0007669"/>
    <property type="project" value="UniProtKB-KW"/>
</dbReference>
<evidence type="ECO:0000313" key="9">
    <source>
        <dbReference type="EMBL" id="TSE34847.1"/>
    </source>
</evidence>
<dbReference type="Proteomes" id="UP000316388">
    <property type="component" value="Unassembled WGS sequence"/>
</dbReference>
<gene>
    <name evidence="9" type="primary">shp</name>
    <name evidence="8" type="ORF">A9O67_01135</name>
    <name evidence="9" type="ORF">Tfont_02507</name>
</gene>
<dbReference type="InterPro" id="IPR015170">
    <property type="entry name" value="DUF1924_SHP"/>
</dbReference>
<dbReference type="SUPFAM" id="SSF46626">
    <property type="entry name" value="Cytochrome c"/>
    <property type="match status" value="1"/>
</dbReference>
<dbReference type="SMR" id="A0A1A6DXJ8"/>
<organism evidence="8 10">
    <name type="scientific">Tepidimonas fonticaldi</name>
    <dbReference type="NCBI Taxonomy" id="1101373"/>
    <lineage>
        <taxon>Bacteria</taxon>
        <taxon>Pseudomonadati</taxon>
        <taxon>Pseudomonadota</taxon>
        <taxon>Betaproteobacteria</taxon>
        <taxon>Burkholderiales</taxon>
        <taxon>Tepidimonas</taxon>
    </lineage>
</organism>
<dbReference type="GO" id="GO:0009055">
    <property type="term" value="F:electron transfer activity"/>
    <property type="evidence" value="ECO:0007669"/>
    <property type="project" value="InterPro"/>
</dbReference>
<reference evidence="9 11" key="2">
    <citation type="submission" date="2019-07" db="EMBL/GenBank/DDBJ databases">
        <title>Tepidimonas fonticaldi AT-A2 draft genome.</title>
        <authorList>
            <person name="Da Costa M.S."/>
            <person name="Froufe H.J.C."/>
            <person name="Egas C."/>
            <person name="Albuquerque L."/>
        </authorList>
    </citation>
    <scope>NUCLEOTIDE SEQUENCE [LARGE SCALE GENOMIC DNA]</scope>
    <source>
        <strain evidence="9 11">AT-A2</strain>
    </source>
</reference>
<keyword evidence="10" id="KW-1185">Reference proteome</keyword>
<comment type="caution">
    <text evidence="8">The sequence shown here is derived from an EMBL/GenBank/DDBJ whole genome shotgun (WGS) entry which is preliminary data.</text>
</comment>
<dbReference type="OrthoDB" id="5295318at2"/>
<evidence type="ECO:0000256" key="5">
    <source>
        <dbReference type="SAM" id="MobiDB-lite"/>
    </source>
</evidence>
<reference evidence="8 10" key="1">
    <citation type="submission" date="2016-06" db="EMBL/GenBank/DDBJ databases">
        <title>Genome sequence of Tepidimonas fonticaldi PL17.</title>
        <authorList>
            <person name="Pinnaka A.K."/>
        </authorList>
    </citation>
    <scope>NUCLEOTIDE SEQUENCE [LARGE SCALE GENOMIC DNA]</scope>
    <source>
        <strain evidence="8 10">PL17</strain>
    </source>
</reference>
<dbReference type="Gene3D" id="1.10.760.10">
    <property type="entry name" value="Cytochrome c-like domain"/>
    <property type="match status" value="1"/>
</dbReference>
<dbReference type="EMBL" id="VJOO01000035">
    <property type="protein sequence ID" value="TSE34847.1"/>
    <property type="molecule type" value="Genomic_DNA"/>
</dbReference>
<keyword evidence="6" id="KW-0732">Signal</keyword>
<feature type="chain" id="PRO_5044554754" evidence="6">
    <location>
        <begin position="34"/>
        <end position="143"/>
    </location>
</feature>
<keyword evidence="2 4" id="KW-0479">Metal-binding</keyword>